<keyword evidence="2" id="KW-1185">Reference proteome</keyword>
<reference evidence="2" key="1">
    <citation type="submission" date="2015-01" db="EMBL/GenBank/DDBJ databases">
        <authorList>
            <person name="Manzoor Shahid"/>
            <person name="Zubair Saima"/>
        </authorList>
    </citation>
    <scope>NUCLEOTIDE SEQUENCE [LARGE SCALE GENOMIC DNA]</scope>
    <source>
        <strain evidence="2">V1</strain>
    </source>
</reference>
<organism evidence="1 2">
    <name type="scientific">Treponema phagedenis</name>
    <dbReference type="NCBI Taxonomy" id="162"/>
    <lineage>
        <taxon>Bacteria</taxon>
        <taxon>Pseudomonadati</taxon>
        <taxon>Spirochaetota</taxon>
        <taxon>Spirochaetia</taxon>
        <taxon>Spirochaetales</taxon>
        <taxon>Treponemataceae</taxon>
        <taxon>Treponema</taxon>
    </lineage>
</organism>
<proteinExistence type="predicted"/>
<sequence length="45" mass="4896">MCGTTGVRVGSEIYISLVQGLRGRRVPLMRSISEKRSAPAATENF</sequence>
<evidence type="ECO:0000313" key="1">
    <source>
        <dbReference type="EMBL" id="CEM61326.1"/>
    </source>
</evidence>
<gene>
    <name evidence="1" type="ORF">TPHV1_170057</name>
</gene>
<accession>A0A0B7GXF8</accession>
<dbReference type="EMBL" id="CDNC01000009">
    <property type="protein sequence ID" value="CEM61326.1"/>
    <property type="molecule type" value="Genomic_DNA"/>
</dbReference>
<evidence type="ECO:0000313" key="2">
    <source>
        <dbReference type="Proteomes" id="UP000042527"/>
    </source>
</evidence>
<dbReference type="Proteomes" id="UP000042527">
    <property type="component" value="Unassembled WGS sequence"/>
</dbReference>
<dbReference type="AlphaFoldDB" id="A0A0B7GXF8"/>
<protein>
    <submittedName>
        <fullName evidence="1">Uncharacterized protein</fullName>
    </submittedName>
</protein>
<name>A0A0B7GXF8_TREPH</name>